<name>A6YPP3_TRIIF</name>
<organism evidence="1">
    <name type="scientific">Triatoma infestans</name>
    <name type="common">Assassin bug</name>
    <dbReference type="NCBI Taxonomy" id="30076"/>
    <lineage>
        <taxon>Eukaryota</taxon>
        <taxon>Metazoa</taxon>
        <taxon>Ecdysozoa</taxon>
        <taxon>Arthropoda</taxon>
        <taxon>Hexapoda</taxon>
        <taxon>Insecta</taxon>
        <taxon>Pterygota</taxon>
        <taxon>Neoptera</taxon>
        <taxon>Paraneoptera</taxon>
        <taxon>Hemiptera</taxon>
        <taxon>Heteroptera</taxon>
        <taxon>Panheteroptera</taxon>
        <taxon>Cimicomorpha</taxon>
        <taxon>Reduviidae</taxon>
        <taxon>Triatominae</taxon>
        <taxon>Triatoma</taxon>
    </lineage>
</organism>
<dbReference type="EMBL" id="EF639054">
    <property type="protein sequence ID" value="ABR27939.1"/>
    <property type="molecule type" value="mRNA"/>
</dbReference>
<evidence type="ECO:0000313" key="1">
    <source>
        <dbReference type="EMBL" id="ABR27939.1"/>
    </source>
</evidence>
<reference evidence="1" key="1">
    <citation type="submission" date="2007-05" db="EMBL/GenBank/DDBJ databases">
        <authorList>
            <person name="Douchkov D."/>
            <person name="Schweizer P."/>
        </authorList>
    </citation>
    <scope>NUCLEOTIDE SEQUENCE</scope>
    <source>
        <tissue evidence="1">Salivary gland</tissue>
    </source>
</reference>
<protein>
    <submittedName>
        <fullName evidence="1">Putative HHH motif-containing secreted peptide</fullName>
    </submittedName>
</protein>
<reference evidence="1" key="2">
    <citation type="journal article" date="2008" name="Insect Biochem. Mol. Biol.">
        <title>An insight into the sialome of the blood-sucking bug Triatoma infestans, a vector of Chagas' disease.</title>
        <authorList>
            <person name="Assumpcao T.C."/>
            <person name="Francischetti I.M."/>
            <person name="Andersen J.F."/>
            <person name="Schwarz A."/>
            <person name="Santana J.M."/>
            <person name="Ribeiro J.M."/>
        </authorList>
    </citation>
    <scope>NUCLEOTIDE SEQUENCE</scope>
    <source>
        <tissue evidence="1">Salivary gland</tissue>
    </source>
</reference>
<proteinExistence type="evidence at transcript level"/>
<accession>A6YPP3</accession>
<sequence>MAIPRRSIKFQLSTVFRCGAVLFTYTYAHTYIHTHTHHLLKAAFLDSGVLKTDISIVSSMSKILHVYNASSYWE</sequence>
<dbReference type="AlphaFoldDB" id="A6YPP3"/>